<evidence type="ECO:0000256" key="3">
    <source>
        <dbReference type="ARBA" id="ARBA00022679"/>
    </source>
</evidence>
<evidence type="ECO:0000313" key="12">
    <source>
        <dbReference type="EMBL" id="RTE11678.1"/>
    </source>
</evidence>
<keyword evidence="13" id="KW-1185">Reference proteome</keyword>
<comment type="catalytic activity">
    <reaction evidence="1">
        <text>ATP + protein L-histidine = ADP + protein N-phospho-L-histidine.</text>
        <dbReference type="EC" id="2.7.13.3"/>
    </reaction>
</comment>
<dbReference type="PANTHER" id="PTHR34220">
    <property type="entry name" value="SENSOR HISTIDINE KINASE YPDA"/>
    <property type="match status" value="1"/>
</dbReference>
<dbReference type="GO" id="GO:0005524">
    <property type="term" value="F:ATP binding"/>
    <property type="evidence" value="ECO:0007669"/>
    <property type="project" value="UniProtKB-KW"/>
</dbReference>
<dbReference type="Pfam" id="PF06580">
    <property type="entry name" value="His_kinase"/>
    <property type="match status" value="1"/>
</dbReference>
<protein>
    <recommendedName>
        <fullName evidence="2">histidine kinase</fullName>
        <ecNumber evidence="2">2.7.13.3</ecNumber>
    </recommendedName>
</protein>
<evidence type="ECO:0000256" key="6">
    <source>
        <dbReference type="ARBA" id="ARBA00022840"/>
    </source>
</evidence>
<feature type="transmembrane region" description="Helical" evidence="9">
    <location>
        <begin position="110"/>
        <end position="131"/>
    </location>
</feature>
<reference evidence="12 13" key="1">
    <citation type="submission" date="2018-12" db="EMBL/GenBank/DDBJ databases">
        <title>Bacillus ochoae sp. nov., Paenibacillus whitsoniae sp. nov., Paenibacillus spiritus sp. nov. Isolated from the Mars Exploration Rover during spacecraft assembly.</title>
        <authorList>
            <person name="Seuylemezian A."/>
            <person name="Vaishampayan P."/>
        </authorList>
    </citation>
    <scope>NUCLEOTIDE SEQUENCE [LARGE SCALE GENOMIC DNA]</scope>
    <source>
        <strain evidence="12 13">MER 54</strain>
    </source>
</reference>
<evidence type="ECO:0000256" key="7">
    <source>
        <dbReference type="ARBA" id="ARBA00023012"/>
    </source>
</evidence>
<dbReference type="PANTHER" id="PTHR34220:SF7">
    <property type="entry name" value="SENSOR HISTIDINE KINASE YPDA"/>
    <property type="match status" value="1"/>
</dbReference>
<dbReference type="InterPro" id="IPR011006">
    <property type="entry name" value="CheY-like_superfamily"/>
</dbReference>
<dbReference type="Gene3D" id="3.30.565.10">
    <property type="entry name" value="Histidine kinase-like ATPase, C-terminal domain"/>
    <property type="match status" value="1"/>
</dbReference>
<feature type="modified residue" description="4-aspartylphosphate" evidence="8">
    <location>
        <position position="211"/>
    </location>
</feature>
<organism evidence="12 13">
    <name type="scientific">Paenibacillus whitsoniae</name>
    <dbReference type="NCBI Taxonomy" id="2496558"/>
    <lineage>
        <taxon>Bacteria</taxon>
        <taxon>Bacillati</taxon>
        <taxon>Bacillota</taxon>
        <taxon>Bacilli</taxon>
        <taxon>Bacillales</taxon>
        <taxon>Paenibacillaceae</taxon>
        <taxon>Paenibacillus</taxon>
    </lineage>
</organism>
<dbReference type="PRINTS" id="PR00344">
    <property type="entry name" value="BCTRLSENSOR"/>
</dbReference>
<sequence length="487" mass="54715">MSGGRRLVSQYRYFLLCLLLLGMFSSILQTMRLSALTGVILVGPVSYVNVIYDWFIFPGLYLFTCAWFIWTVAKMSLREKREPDVPYLLITGISIISSLAWSILETIMDITSVFYPIDLLIAVSAFSLYWFKKYLRNSDEIVTQHSPVPNKLPNLLKDAPVHILAVDDDVSNLNVLTGILSADSYHVVTARTGEAALNLLTTQSWDLLIADVMMPGMSGYELTQRVRERYTISELPILLLTARSQPEDIYTGFLSGANDYVVKPADAVELRYRIRALISLKQSMYDRLKIEASYLQAQIQPHFLFNTLNSLMVLSEIDQEKMRNLGEAFTSFLRVSFDYLNSGELVDLARELELVEAYLYIEKERFQDKLDVILNIDPELHLFLPPLSIQPLVENAVRHGAMGRVTGGTVQLKVVREAAGVEVEVRDNGPGLPPDKAAELLNPAFREKGGIGLANTNRKLIRHYGQGLSIVSRPGEGTTVSFIIPVK</sequence>
<dbReference type="SMART" id="SM00448">
    <property type="entry name" value="REC"/>
    <property type="match status" value="1"/>
</dbReference>
<dbReference type="AlphaFoldDB" id="A0A3S0A7T4"/>
<feature type="transmembrane region" description="Helical" evidence="9">
    <location>
        <begin position="51"/>
        <end position="73"/>
    </location>
</feature>
<evidence type="ECO:0000256" key="9">
    <source>
        <dbReference type="SAM" id="Phobius"/>
    </source>
</evidence>
<dbReference type="SUPFAM" id="SSF55874">
    <property type="entry name" value="ATPase domain of HSP90 chaperone/DNA topoisomerase II/histidine kinase"/>
    <property type="match status" value="1"/>
</dbReference>
<dbReference type="Pfam" id="PF00072">
    <property type="entry name" value="Response_reg"/>
    <property type="match status" value="1"/>
</dbReference>
<dbReference type="InterPro" id="IPR005467">
    <property type="entry name" value="His_kinase_dom"/>
</dbReference>
<dbReference type="EC" id="2.7.13.3" evidence="2"/>
<dbReference type="PROSITE" id="PS50109">
    <property type="entry name" value="HIS_KIN"/>
    <property type="match status" value="1"/>
</dbReference>
<dbReference type="SMART" id="SM00387">
    <property type="entry name" value="HATPase_c"/>
    <property type="match status" value="1"/>
</dbReference>
<keyword evidence="5" id="KW-0418">Kinase</keyword>
<evidence type="ECO:0000259" key="10">
    <source>
        <dbReference type="PROSITE" id="PS50109"/>
    </source>
</evidence>
<proteinExistence type="predicted"/>
<evidence type="ECO:0000256" key="5">
    <source>
        <dbReference type="ARBA" id="ARBA00022777"/>
    </source>
</evidence>
<feature type="transmembrane region" description="Helical" evidence="9">
    <location>
        <begin position="85"/>
        <end position="104"/>
    </location>
</feature>
<keyword evidence="8" id="KW-0597">Phosphoprotein</keyword>
<dbReference type="Gene3D" id="3.40.50.2300">
    <property type="match status" value="1"/>
</dbReference>
<dbReference type="InterPro" id="IPR004358">
    <property type="entry name" value="Sig_transdc_His_kin-like_C"/>
</dbReference>
<keyword evidence="9" id="KW-0472">Membrane</keyword>
<keyword evidence="6" id="KW-0067">ATP-binding</keyword>
<evidence type="ECO:0000256" key="8">
    <source>
        <dbReference type="PROSITE-ProRule" id="PRU00169"/>
    </source>
</evidence>
<feature type="domain" description="Histidine kinase" evidence="10">
    <location>
        <begin position="389"/>
        <end position="487"/>
    </location>
</feature>
<name>A0A3S0A7T4_9BACL</name>
<dbReference type="InterPro" id="IPR050640">
    <property type="entry name" value="Bact_2-comp_sensor_kinase"/>
</dbReference>
<keyword evidence="9" id="KW-0812">Transmembrane</keyword>
<dbReference type="GO" id="GO:0016020">
    <property type="term" value="C:membrane"/>
    <property type="evidence" value="ECO:0007669"/>
    <property type="project" value="InterPro"/>
</dbReference>
<dbReference type="PROSITE" id="PS50110">
    <property type="entry name" value="RESPONSE_REGULATORY"/>
    <property type="match status" value="1"/>
</dbReference>
<feature type="domain" description="Response regulatory" evidence="11">
    <location>
        <begin position="162"/>
        <end position="278"/>
    </location>
</feature>
<dbReference type="RefSeq" id="WP_126139270.1">
    <property type="nucleotide sequence ID" value="NZ_RXHU01000004.1"/>
</dbReference>
<dbReference type="InterPro" id="IPR001789">
    <property type="entry name" value="Sig_transdc_resp-reg_receiver"/>
</dbReference>
<dbReference type="InterPro" id="IPR003594">
    <property type="entry name" value="HATPase_dom"/>
</dbReference>
<dbReference type="OrthoDB" id="9815750at2"/>
<dbReference type="CDD" id="cd17574">
    <property type="entry name" value="REC_OmpR"/>
    <property type="match status" value="1"/>
</dbReference>
<comment type="caution">
    <text evidence="12">The sequence shown here is derived from an EMBL/GenBank/DDBJ whole genome shotgun (WGS) entry which is preliminary data.</text>
</comment>
<keyword evidence="7" id="KW-0902">Two-component regulatory system</keyword>
<dbReference type="GO" id="GO:0000155">
    <property type="term" value="F:phosphorelay sensor kinase activity"/>
    <property type="evidence" value="ECO:0007669"/>
    <property type="project" value="InterPro"/>
</dbReference>
<evidence type="ECO:0000256" key="2">
    <source>
        <dbReference type="ARBA" id="ARBA00012438"/>
    </source>
</evidence>
<evidence type="ECO:0000256" key="1">
    <source>
        <dbReference type="ARBA" id="ARBA00000085"/>
    </source>
</evidence>
<dbReference type="Proteomes" id="UP000276128">
    <property type="component" value="Unassembled WGS sequence"/>
</dbReference>
<evidence type="ECO:0000259" key="11">
    <source>
        <dbReference type="PROSITE" id="PS50110"/>
    </source>
</evidence>
<gene>
    <name evidence="12" type="ORF">EJQ19_00595</name>
</gene>
<dbReference type="SUPFAM" id="SSF52172">
    <property type="entry name" value="CheY-like"/>
    <property type="match status" value="1"/>
</dbReference>
<keyword evidence="3" id="KW-0808">Transferase</keyword>
<accession>A0A3S0A7T4</accession>
<dbReference type="InterPro" id="IPR010559">
    <property type="entry name" value="Sig_transdc_His_kin_internal"/>
</dbReference>
<dbReference type="Pfam" id="PF02518">
    <property type="entry name" value="HATPase_c"/>
    <property type="match status" value="1"/>
</dbReference>
<dbReference type="InterPro" id="IPR036890">
    <property type="entry name" value="HATPase_C_sf"/>
</dbReference>
<feature type="transmembrane region" description="Helical" evidence="9">
    <location>
        <begin position="12"/>
        <end position="31"/>
    </location>
</feature>
<keyword evidence="9" id="KW-1133">Transmembrane helix</keyword>
<keyword evidence="4" id="KW-0547">Nucleotide-binding</keyword>
<evidence type="ECO:0000313" key="13">
    <source>
        <dbReference type="Proteomes" id="UP000276128"/>
    </source>
</evidence>
<dbReference type="EMBL" id="RXHU01000004">
    <property type="protein sequence ID" value="RTE11678.1"/>
    <property type="molecule type" value="Genomic_DNA"/>
</dbReference>
<evidence type="ECO:0000256" key="4">
    <source>
        <dbReference type="ARBA" id="ARBA00022741"/>
    </source>
</evidence>